<dbReference type="SUPFAM" id="SSF46785">
    <property type="entry name" value="Winged helix' DNA-binding domain"/>
    <property type="match status" value="1"/>
</dbReference>
<evidence type="ECO:0000256" key="2">
    <source>
        <dbReference type="ARBA" id="ARBA00023125"/>
    </source>
</evidence>
<feature type="domain" description="HTH iclR-type" evidence="4">
    <location>
        <begin position="7"/>
        <end position="68"/>
    </location>
</feature>
<name>A0ABW3C4P0_SPHXN</name>
<dbReference type="InterPro" id="IPR005471">
    <property type="entry name" value="Tscrpt_reg_IclR_N"/>
</dbReference>
<keyword evidence="7" id="KW-1185">Reference proteome</keyword>
<reference evidence="7" key="1">
    <citation type="journal article" date="2019" name="Int. J. Syst. Evol. Microbiol.">
        <title>The Global Catalogue of Microorganisms (GCM) 10K type strain sequencing project: providing services to taxonomists for standard genome sequencing and annotation.</title>
        <authorList>
            <consortium name="The Broad Institute Genomics Platform"/>
            <consortium name="The Broad Institute Genome Sequencing Center for Infectious Disease"/>
            <person name="Wu L."/>
            <person name="Ma J."/>
        </authorList>
    </citation>
    <scope>NUCLEOTIDE SEQUENCE [LARGE SCALE GENOMIC DNA]</scope>
    <source>
        <strain evidence="7">CCUG 52537</strain>
    </source>
</reference>
<dbReference type="Gene3D" id="3.30.450.40">
    <property type="match status" value="2"/>
</dbReference>
<dbReference type="Proteomes" id="UP001597124">
    <property type="component" value="Unassembled WGS sequence"/>
</dbReference>
<dbReference type="Gene3D" id="1.10.10.10">
    <property type="entry name" value="Winged helix-like DNA-binding domain superfamily/Winged helix DNA-binding domain"/>
    <property type="match status" value="1"/>
</dbReference>
<dbReference type="Pfam" id="PF09339">
    <property type="entry name" value="HTH_IclR"/>
    <property type="match status" value="1"/>
</dbReference>
<organism evidence="6 7">
    <name type="scientific">Sphingosinicella xenopeptidilytica</name>
    <dbReference type="NCBI Taxonomy" id="364098"/>
    <lineage>
        <taxon>Bacteria</taxon>
        <taxon>Pseudomonadati</taxon>
        <taxon>Pseudomonadota</taxon>
        <taxon>Alphaproteobacteria</taxon>
        <taxon>Sphingomonadales</taxon>
        <taxon>Sphingosinicellaceae</taxon>
        <taxon>Sphingosinicella</taxon>
    </lineage>
</organism>
<dbReference type="SUPFAM" id="SSF55781">
    <property type="entry name" value="GAF domain-like"/>
    <property type="match status" value="1"/>
</dbReference>
<keyword evidence="2" id="KW-0238">DNA-binding</keyword>
<protein>
    <submittedName>
        <fullName evidence="6">IclR family transcriptional regulator</fullName>
    </submittedName>
</protein>
<dbReference type="InterPro" id="IPR036388">
    <property type="entry name" value="WH-like_DNA-bd_sf"/>
</dbReference>
<dbReference type="RefSeq" id="WP_381490510.1">
    <property type="nucleotide sequence ID" value="NZ_JBHTIK010000005.1"/>
</dbReference>
<dbReference type="PANTHER" id="PTHR30136:SF39">
    <property type="entry name" value="TRANSCRIPTIONAL REGULATORY PROTEIN"/>
    <property type="match status" value="1"/>
</dbReference>
<evidence type="ECO:0000256" key="3">
    <source>
        <dbReference type="ARBA" id="ARBA00023163"/>
    </source>
</evidence>
<dbReference type="InterPro" id="IPR029016">
    <property type="entry name" value="GAF-like_dom_sf"/>
</dbReference>
<proteinExistence type="predicted"/>
<dbReference type="EMBL" id="JBHTIK010000005">
    <property type="protein sequence ID" value="MFD0848913.1"/>
    <property type="molecule type" value="Genomic_DNA"/>
</dbReference>
<keyword evidence="1" id="KW-0805">Transcription regulation</keyword>
<evidence type="ECO:0000313" key="7">
    <source>
        <dbReference type="Proteomes" id="UP001597124"/>
    </source>
</evidence>
<comment type="caution">
    <text evidence="6">The sequence shown here is derived from an EMBL/GenBank/DDBJ whole genome shotgun (WGS) entry which is preliminary data.</text>
</comment>
<dbReference type="InterPro" id="IPR014757">
    <property type="entry name" value="Tscrpt_reg_IclR_C"/>
</dbReference>
<dbReference type="InterPro" id="IPR036390">
    <property type="entry name" value="WH_DNA-bd_sf"/>
</dbReference>
<dbReference type="InterPro" id="IPR050707">
    <property type="entry name" value="HTH_MetabolicPath_Reg"/>
</dbReference>
<dbReference type="SMART" id="SM00346">
    <property type="entry name" value="HTH_ICLR"/>
    <property type="match status" value="1"/>
</dbReference>
<dbReference type="PROSITE" id="PS51078">
    <property type="entry name" value="ICLR_ED"/>
    <property type="match status" value="1"/>
</dbReference>
<sequence length="240" mass="26167">MSSKGGVAAVDRAFDILHAFHHDKAVLTLAEISRITGLYKSTILRLMGSLEKYGFVWQRADGLYQLGPGLLGLASIFQDSFNLRDFVEPVLEELVTATNEGATFFIRDGDEQVCLFRIDGRHAIRDYNIRLGDRQPFNKGAASTLFRRFEQDPAAVLTPETITAESFGSVEPEMAAIAAPVFGANRVLQGVLMLSGPIVRFNPDYVGQIRPLVIDASVRLSLSLGDTPAHFAALQAARGA</sequence>
<gene>
    <name evidence="6" type="ORF">ACFQ00_11305</name>
</gene>
<feature type="domain" description="IclR-ED" evidence="5">
    <location>
        <begin position="69"/>
        <end position="226"/>
    </location>
</feature>
<evidence type="ECO:0000313" key="6">
    <source>
        <dbReference type="EMBL" id="MFD0848913.1"/>
    </source>
</evidence>
<dbReference type="PANTHER" id="PTHR30136">
    <property type="entry name" value="HELIX-TURN-HELIX TRANSCRIPTIONAL REGULATOR, ICLR FAMILY"/>
    <property type="match status" value="1"/>
</dbReference>
<evidence type="ECO:0000259" key="4">
    <source>
        <dbReference type="PROSITE" id="PS51077"/>
    </source>
</evidence>
<keyword evidence="3" id="KW-0804">Transcription</keyword>
<evidence type="ECO:0000259" key="5">
    <source>
        <dbReference type="PROSITE" id="PS51078"/>
    </source>
</evidence>
<dbReference type="PROSITE" id="PS51077">
    <property type="entry name" value="HTH_ICLR"/>
    <property type="match status" value="1"/>
</dbReference>
<evidence type="ECO:0000256" key="1">
    <source>
        <dbReference type="ARBA" id="ARBA00023015"/>
    </source>
</evidence>
<accession>A0ABW3C4P0</accession>